<evidence type="ECO:0000313" key="13">
    <source>
        <dbReference type="Proteomes" id="UP000008825"/>
    </source>
</evidence>
<dbReference type="Pfam" id="PF07963">
    <property type="entry name" value="N_methyl"/>
    <property type="match status" value="1"/>
</dbReference>
<dbReference type="Pfam" id="PF08334">
    <property type="entry name" value="T2SSG"/>
    <property type="match status" value="1"/>
</dbReference>
<dbReference type="PRINTS" id="PR00813">
    <property type="entry name" value="BCTERIALGSPG"/>
</dbReference>
<keyword evidence="9 10" id="KW-0472">Membrane</keyword>
<proteinExistence type="inferred from homology"/>
<dbReference type="PANTHER" id="PTHR30093">
    <property type="entry name" value="GENERAL SECRETION PATHWAY PROTEIN G"/>
    <property type="match status" value="1"/>
</dbReference>
<name>B5ED34_CITBB</name>
<sequence length="147" mass="16026">MFKTLKDSRGFTLIELMVVIVILSILAVMVGPKIIGRSDDAKIADAKVQIRNIETALKLYKLDSGSYPTTEQGLQALVTKPTTGKIPNNYKAEGYLENKNVPKDPWGGDYVYLSPGEHGDYDLSSFGADGARGGEGNNADIQSWNMK</sequence>
<feature type="domain" description="Type II secretion system protein GspG C-terminal" evidence="11">
    <location>
        <begin position="33"/>
        <end position="144"/>
    </location>
</feature>
<dbReference type="AlphaFoldDB" id="B5ED34"/>
<evidence type="ECO:0000256" key="1">
    <source>
        <dbReference type="ARBA" id="ARBA00004377"/>
    </source>
</evidence>
<dbReference type="Proteomes" id="UP000008825">
    <property type="component" value="Chromosome"/>
</dbReference>
<dbReference type="InterPro" id="IPR045584">
    <property type="entry name" value="Pilin-like"/>
</dbReference>
<keyword evidence="7 10" id="KW-0812">Transmembrane</keyword>
<dbReference type="Gene3D" id="3.30.700.10">
    <property type="entry name" value="Glycoprotein, Type 4 Pilin"/>
    <property type="match status" value="1"/>
</dbReference>
<comment type="similarity">
    <text evidence="2">Belongs to the GSP G family.</text>
</comment>
<dbReference type="SUPFAM" id="SSF54523">
    <property type="entry name" value="Pili subunits"/>
    <property type="match status" value="1"/>
</dbReference>
<dbReference type="InterPro" id="IPR013545">
    <property type="entry name" value="T2SS_protein-GspG_C"/>
</dbReference>
<dbReference type="OrthoDB" id="9795612at2"/>
<dbReference type="KEGG" id="gbm:Gbem_0592"/>
<keyword evidence="13" id="KW-1185">Reference proteome</keyword>
<keyword evidence="5" id="KW-0488">Methylation</keyword>
<dbReference type="GO" id="GO:0015628">
    <property type="term" value="P:protein secretion by the type II secretion system"/>
    <property type="evidence" value="ECO:0007669"/>
    <property type="project" value="InterPro"/>
</dbReference>
<dbReference type="HOGENOM" id="CLU_091705_2_1_7"/>
<dbReference type="InterPro" id="IPR010054">
    <property type="entry name" value="Type2_sec_GspG"/>
</dbReference>
<reference evidence="12 13" key="1">
    <citation type="submission" date="2008-07" db="EMBL/GenBank/DDBJ databases">
        <title>Complete sequence of Geobacter bemidjiensis BEM.</title>
        <authorList>
            <consortium name="US DOE Joint Genome Institute"/>
            <person name="Lucas S."/>
            <person name="Copeland A."/>
            <person name="Lapidus A."/>
            <person name="Glavina del Rio T."/>
            <person name="Dalin E."/>
            <person name="Tice H."/>
            <person name="Bruce D."/>
            <person name="Goodwin L."/>
            <person name="Pitluck S."/>
            <person name="Kiss H."/>
            <person name="Brettin T."/>
            <person name="Detter J.C."/>
            <person name="Han C."/>
            <person name="Kuske C.R."/>
            <person name="Schmutz J."/>
            <person name="Larimer F."/>
            <person name="Land M."/>
            <person name="Hauser L."/>
            <person name="Kyrpides N."/>
            <person name="Lykidis A."/>
            <person name="Lovley D."/>
            <person name="Richardson P."/>
        </authorList>
    </citation>
    <scope>NUCLEOTIDE SEQUENCE [LARGE SCALE GENOMIC DNA]</scope>
    <source>
        <strain evidence="13">ATCC BAA-1014 / DSM 16622 / JCM 12645 / Bem</strain>
    </source>
</reference>
<evidence type="ECO:0000256" key="2">
    <source>
        <dbReference type="ARBA" id="ARBA00009984"/>
    </source>
</evidence>
<keyword evidence="6" id="KW-0997">Cell inner membrane</keyword>
<evidence type="ECO:0000256" key="9">
    <source>
        <dbReference type="ARBA" id="ARBA00023136"/>
    </source>
</evidence>
<protein>
    <recommendedName>
        <fullName evidence="3">Type II secretion system core protein G</fullName>
    </recommendedName>
</protein>
<gene>
    <name evidence="12" type="primary">gspG</name>
    <name evidence="12" type="ordered locus">Gbem_0592</name>
</gene>
<evidence type="ECO:0000256" key="7">
    <source>
        <dbReference type="ARBA" id="ARBA00022692"/>
    </source>
</evidence>
<dbReference type="NCBIfam" id="TIGR01710">
    <property type="entry name" value="typeII_sec_gspG"/>
    <property type="match status" value="1"/>
</dbReference>
<dbReference type="EMBL" id="CP001124">
    <property type="protein sequence ID" value="ACH37620.1"/>
    <property type="molecule type" value="Genomic_DNA"/>
</dbReference>
<evidence type="ECO:0000259" key="11">
    <source>
        <dbReference type="Pfam" id="PF08334"/>
    </source>
</evidence>
<dbReference type="eggNOG" id="COG2165">
    <property type="taxonomic scope" value="Bacteria"/>
</dbReference>
<reference evidence="12 13" key="2">
    <citation type="journal article" date="2010" name="BMC Genomics">
        <title>The genome of Geobacter bemidjiensis, exemplar for the subsurface clade of Geobacter species that predominate in Fe(III)-reducing subsurface environments.</title>
        <authorList>
            <person name="Aklujkar M."/>
            <person name="Young N.D."/>
            <person name="Holmes D."/>
            <person name="Chavan M."/>
            <person name="Risso C."/>
            <person name="Kiss H.E."/>
            <person name="Han C.S."/>
            <person name="Land M.L."/>
            <person name="Lovley D.R."/>
        </authorList>
    </citation>
    <scope>NUCLEOTIDE SEQUENCE [LARGE SCALE GENOMIC DNA]</scope>
    <source>
        <strain evidence="13">ATCC BAA-1014 / DSM 16622 / JCM 12645 / Bem</strain>
    </source>
</reference>
<keyword evidence="8 10" id="KW-1133">Transmembrane helix</keyword>
<evidence type="ECO:0000256" key="5">
    <source>
        <dbReference type="ARBA" id="ARBA00022481"/>
    </source>
</evidence>
<comment type="subcellular location">
    <subcellularLocation>
        <location evidence="1">Cell inner membrane</location>
        <topology evidence="1">Single-pass membrane protein</topology>
    </subcellularLocation>
</comment>
<evidence type="ECO:0000256" key="10">
    <source>
        <dbReference type="SAM" id="Phobius"/>
    </source>
</evidence>
<organism evidence="12 13">
    <name type="scientific">Citrifermentans bemidjiense (strain ATCC BAA-1014 / DSM 16622 / JCM 12645 / Bem)</name>
    <name type="common">Geobacter bemidjiensis</name>
    <dbReference type="NCBI Taxonomy" id="404380"/>
    <lineage>
        <taxon>Bacteria</taxon>
        <taxon>Pseudomonadati</taxon>
        <taxon>Thermodesulfobacteriota</taxon>
        <taxon>Desulfuromonadia</taxon>
        <taxon>Geobacterales</taxon>
        <taxon>Geobacteraceae</taxon>
        <taxon>Citrifermentans</taxon>
    </lineage>
</organism>
<evidence type="ECO:0000256" key="4">
    <source>
        <dbReference type="ARBA" id="ARBA00022475"/>
    </source>
</evidence>
<dbReference type="PANTHER" id="PTHR30093:SF44">
    <property type="entry name" value="TYPE II SECRETION SYSTEM CORE PROTEIN G"/>
    <property type="match status" value="1"/>
</dbReference>
<evidence type="ECO:0000256" key="6">
    <source>
        <dbReference type="ARBA" id="ARBA00022519"/>
    </source>
</evidence>
<feature type="transmembrane region" description="Helical" evidence="10">
    <location>
        <begin position="12"/>
        <end position="31"/>
    </location>
</feature>
<dbReference type="RefSeq" id="WP_012529027.1">
    <property type="nucleotide sequence ID" value="NC_011146.1"/>
</dbReference>
<evidence type="ECO:0000313" key="12">
    <source>
        <dbReference type="EMBL" id="ACH37620.1"/>
    </source>
</evidence>
<dbReference type="GO" id="GO:0015627">
    <property type="term" value="C:type II protein secretion system complex"/>
    <property type="evidence" value="ECO:0007669"/>
    <property type="project" value="InterPro"/>
</dbReference>
<evidence type="ECO:0000256" key="3">
    <source>
        <dbReference type="ARBA" id="ARBA00020042"/>
    </source>
</evidence>
<dbReference type="STRING" id="404380.Gbem_0592"/>
<accession>B5ED34</accession>
<dbReference type="InterPro" id="IPR012902">
    <property type="entry name" value="N_methyl_site"/>
</dbReference>
<dbReference type="GO" id="GO:0005886">
    <property type="term" value="C:plasma membrane"/>
    <property type="evidence" value="ECO:0007669"/>
    <property type="project" value="UniProtKB-SubCell"/>
</dbReference>
<keyword evidence="4" id="KW-1003">Cell membrane</keyword>
<evidence type="ECO:0000256" key="8">
    <source>
        <dbReference type="ARBA" id="ARBA00022989"/>
    </source>
</evidence>
<dbReference type="PROSITE" id="PS00409">
    <property type="entry name" value="PROKAR_NTER_METHYL"/>
    <property type="match status" value="1"/>
</dbReference>
<dbReference type="NCBIfam" id="TIGR02532">
    <property type="entry name" value="IV_pilin_GFxxxE"/>
    <property type="match status" value="1"/>
</dbReference>
<dbReference type="InterPro" id="IPR000983">
    <property type="entry name" value="Bac_GSPG_pilin"/>
</dbReference>